<dbReference type="Gene3D" id="2.60.120.260">
    <property type="entry name" value="Galactose-binding domain-like"/>
    <property type="match status" value="1"/>
</dbReference>
<dbReference type="SUPFAM" id="SSF52279">
    <property type="entry name" value="Beta-D-glucan exohydrolase, C-terminal domain"/>
    <property type="match status" value="1"/>
</dbReference>
<dbReference type="Pfam" id="PF01915">
    <property type="entry name" value="Glyco_hydro_3_C"/>
    <property type="match status" value="1"/>
</dbReference>
<dbReference type="RefSeq" id="WP_390221145.1">
    <property type="nucleotide sequence ID" value="NZ_JBHSXX010000001.1"/>
</dbReference>
<dbReference type="SMART" id="SM01217">
    <property type="entry name" value="Fn3_like"/>
    <property type="match status" value="1"/>
</dbReference>
<dbReference type="InterPro" id="IPR036962">
    <property type="entry name" value="Glyco_hydro_3_N_sf"/>
</dbReference>
<dbReference type="GO" id="GO:0016787">
    <property type="term" value="F:hydrolase activity"/>
    <property type="evidence" value="ECO:0007669"/>
    <property type="project" value="UniProtKB-KW"/>
</dbReference>
<accession>A0ABW2BY23</accession>
<dbReference type="EMBL" id="JBHSXX010000001">
    <property type="protein sequence ID" value="MFC6867976.1"/>
    <property type="molecule type" value="Genomic_DNA"/>
</dbReference>
<evidence type="ECO:0000256" key="2">
    <source>
        <dbReference type="ARBA" id="ARBA00022801"/>
    </source>
</evidence>
<dbReference type="PANTHER" id="PTHR42715:SF10">
    <property type="entry name" value="BETA-GLUCOSIDASE"/>
    <property type="match status" value="1"/>
</dbReference>
<evidence type="ECO:0000256" key="1">
    <source>
        <dbReference type="ARBA" id="ARBA00005336"/>
    </source>
</evidence>
<dbReference type="InterPro" id="IPR050288">
    <property type="entry name" value="Cellulose_deg_GH3"/>
</dbReference>
<dbReference type="Gene3D" id="2.60.40.10">
    <property type="entry name" value="Immunoglobulins"/>
    <property type="match status" value="1"/>
</dbReference>
<dbReference type="InterPro" id="IPR002772">
    <property type="entry name" value="Glyco_hydro_3_C"/>
</dbReference>
<evidence type="ECO:0000259" key="3">
    <source>
        <dbReference type="SMART" id="SM01217"/>
    </source>
</evidence>
<dbReference type="PANTHER" id="PTHR42715">
    <property type="entry name" value="BETA-GLUCOSIDASE"/>
    <property type="match status" value="1"/>
</dbReference>
<reference evidence="5" key="1">
    <citation type="journal article" date="2019" name="Int. J. Syst. Evol. Microbiol.">
        <title>The Global Catalogue of Microorganisms (GCM) 10K type strain sequencing project: providing services to taxonomists for standard genome sequencing and annotation.</title>
        <authorList>
            <consortium name="The Broad Institute Genomics Platform"/>
            <consortium name="The Broad Institute Genome Sequencing Center for Infectious Disease"/>
            <person name="Wu L."/>
            <person name="Ma J."/>
        </authorList>
    </citation>
    <scope>NUCLEOTIDE SEQUENCE [LARGE SCALE GENOMIC DNA]</scope>
    <source>
        <strain evidence="5">KCTC 32255</strain>
    </source>
</reference>
<dbReference type="Pfam" id="PF00933">
    <property type="entry name" value="Glyco_hydro_3"/>
    <property type="match status" value="1"/>
</dbReference>
<gene>
    <name evidence="4" type="ORF">ACFQGD_12535</name>
</gene>
<dbReference type="InterPro" id="IPR001764">
    <property type="entry name" value="Glyco_hydro_3_N"/>
</dbReference>
<dbReference type="Pfam" id="PF14310">
    <property type="entry name" value="Fn3-like"/>
    <property type="match status" value="1"/>
</dbReference>
<dbReference type="PRINTS" id="PR00133">
    <property type="entry name" value="GLHYDRLASE3"/>
</dbReference>
<feature type="domain" description="Fibronectin type III-like" evidence="3">
    <location>
        <begin position="693"/>
        <end position="763"/>
    </location>
</feature>
<evidence type="ECO:0000313" key="5">
    <source>
        <dbReference type="Proteomes" id="UP001596337"/>
    </source>
</evidence>
<dbReference type="Gene3D" id="3.40.50.1700">
    <property type="entry name" value="Glycoside hydrolase family 3 C-terminal domain"/>
    <property type="match status" value="1"/>
</dbReference>
<proteinExistence type="inferred from homology"/>
<dbReference type="Gene3D" id="3.20.20.300">
    <property type="entry name" value="Glycoside hydrolase, family 3, N-terminal domain"/>
    <property type="match status" value="1"/>
</dbReference>
<name>A0ABW2BY23_9PSEU</name>
<sequence length="775" mass="83948">MTLADGPAGVRGILWDERDPSACLPCPTAMGATWDEEFVEILATFLAKEAKRKGVDAVLGPTLNLHRSPLSGRHFECFSEDPLLTGRLGASFVRGLQRCGIAACPKHYVANESETNRFTIDVHVDERTLREVYLWPFEQAVAAGAWLIMSAYNSVNGRTMTENQLLQEPLKTDWGFDGVVVSDWGAIRSTSASANSANDLAMPGPCDYWGPALAEAIDSGEVLLETIDEKVRRILLLAMRVCALSASHENTTQETFELDGRSLLREASARSMVLLRNEGKLLPLKYGSIRKVAVIGHNALDTQHQGGGAAQVVPTRTISALDGLQKAFSGIAEVVYCPGRRDSTDDSLRPIPLEQLRNPVTAEPGSSVEFFDRVGRLLSSESRATSQFVWFGPPLPHVGRIVINTEFTARSSGSHRLAITGLGSNRSAGSYRILVDELVVREDVVQTANDGSPSALASPTWVDVNVQVGESVRLSVTYEPNAACRSVAITLCVQEPTTTDETTKAVAAAQEADLAIVVVGSKAFAEGEGYDRKNLALPDGQDQLVSAVAAANPATVVVVNSGSPVVMPWSEQVPAIIVAWFPGQEFGDALGDVLLGRHEPAGRLPTTWPAAEGDVPVLETAPSSGKLVYSEGVHIGYRAWVRAQRKPAYPFGYGMGFTAWKYHSLKLPDSIHAGENMIVNVLVENIGDRSGSEVVQIYLKRLRSAIDRPSLWLAGFTRLIADPGQQHWVNIDIDARAFQHWDTQQRQWANERGAFTLLAGGCSEILPLQAEVVVE</sequence>
<keyword evidence="2 4" id="KW-0378">Hydrolase</keyword>
<keyword evidence="5" id="KW-1185">Reference proteome</keyword>
<protein>
    <submittedName>
        <fullName evidence="4">Glycoside hydrolase family 3 C-terminal domain-containing protein</fullName>
    </submittedName>
</protein>
<dbReference type="InterPro" id="IPR036881">
    <property type="entry name" value="Glyco_hydro_3_C_sf"/>
</dbReference>
<organism evidence="4 5">
    <name type="scientific">Haloechinothrix salitolerans</name>
    <dbReference type="NCBI Taxonomy" id="926830"/>
    <lineage>
        <taxon>Bacteria</taxon>
        <taxon>Bacillati</taxon>
        <taxon>Actinomycetota</taxon>
        <taxon>Actinomycetes</taxon>
        <taxon>Pseudonocardiales</taxon>
        <taxon>Pseudonocardiaceae</taxon>
        <taxon>Haloechinothrix</taxon>
    </lineage>
</organism>
<evidence type="ECO:0000313" key="4">
    <source>
        <dbReference type="EMBL" id="MFC6867976.1"/>
    </source>
</evidence>
<dbReference type="InterPro" id="IPR013783">
    <property type="entry name" value="Ig-like_fold"/>
</dbReference>
<dbReference type="SUPFAM" id="SSF51445">
    <property type="entry name" value="(Trans)glycosidases"/>
    <property type="match status" value="1"/>
</dbReference>
<comment type="caution">
    <text evidence="4">The sequence shown here is derived from an EMBL/GenBank/DDBJ whole genome shotgun (WGS) entry which is preliminary data.</text>
</comment>
<comment type="similarity">
    <text evidence="1">Belongs to the glycosyl hydrolase 3 family.</text>
</comment>
<dbReference type="InterPro" id="IPR026891">
    <property type="entry name" value="Fn3-like"/>
</dbReference>
<dbReference type="InterPro" id="IPR017853">
    <property type="entry name" value="GH"/>
</dbReference>
<dbReference type="Proteomes" id="UP001596337">
    <property type="component" value="Unassembled WGS sequence"/>
</dbReference>